<dbReference type="PROSITE" id="PS00108">
    <property type="entry name" value="PROTEIN_KINASE_ST"/>
    <property type="match status" value="1"/>
</dbReference>
<feature type="domain" description="Protein kinase" evidence="7">
    <location>
        <begin position="149"/>
        <end position="450"/>
    </location>
</feature>
<keyword evidence="3 4" id="KW-0067">ATP-binding</keyword>
<dbReference type="InterPro" id="IPR008271">
    <property type="entry name" value="Ser/Thr_kinase_AS"/>
</dbReference>
<keyword evidence="8" id="KW-0808">Transferase</keyword>
<evidence type="ECO:0000313" key="9">
    <source>
        <dbReference type="Proteomes" id="UP000235023"/>
    </source>
</evidence>
<dbReference type="InterPro" id="IPR000719">
    <property type="entry name" value="Prot_kinase_dom"/>
</dbReference>
<feature type="binding site" evidence="4">
    <location>
        <position position="178"/>
    </location>
    <ligand>
        <name>ATP</name>
        <dbReference type="ChEBI" id="CHEBI:30616"/>
    </ligand>
</feature>
<dbReference type="Gene3D" id="2.60.200.20">
    <property type="match status" value="1"/>
</dbReference>
<dbReference type="PROSITE" id="PS00107">
    <property type="entry name" value="PROTEIN_KINASE_ATP"/>
    <property type="match status" value="1"/>
</dbReference>
<dbReference type="Proteomes" id="UP000235023">
    <property type="component" value="Unassembled WGS sequence"/>
</dbReference>
<dbReference type="OrthoDB" id="74764at2759"/>
<protein>
    <submittedName>
        <fullName evidence="8">Protein kinase-like protein</fullName>
    </submittedName>
</protein>
<dbReference type="GO" id="GO:0004672">
    <property type="term" value="F:protein kinase activity"/>
    <property type="evidence" value="ECO:0007669"/>
    <property type="project" value="InterPro"/>
</dbReference>
<dbReference type="PANTHER" id="PTHR24347">
    <property type="entry name" value="SERINE/THREONINE-PROTEIN KINASE"/>
    <property type="match status" value="1"/>
</dbReference>
<dbReference type="Gene3D" id="1.10.510.10">
    <property type="entry name" value="Transferase(Phosphotransferase) domain 1"/>
    <property type="match status" value="1"/>
</dbReference>
<feature type="compositionally biased region" description="Polar residues" evidence="5">
    <location>
        <begin position="557"/>
        <end position="570"/>
    </location>
</feature>
<keyword evidence="9" id="KW-1185">Reference proteome</keyword>
<feature type="domain" description="FHA" evidence="6">
    <location>
        <begin position="38"/>
        <end position="97"/>
    </location>
</feature>
<keyword evidence="2 4" id="KW-0547">Nucleotide-binding</keyword>
<dbReference type="Pfam" id="PF00498">
    <property type="entry name" value="FHA"/>
    <property type="match status" value="1"/>
</dbReference>
<gene>
    <name evidence="8" type="ORF">BDW42DRAFT_188467</name>
</gene>
<evidence type="ECO:0000256" key="1">
    <source>
        <dbReference type="ARBA" id="ARBA00005575"/>
    </source>
</evidence>
<dbReference type="EMBL" id="KZ559610">
    <property type="protein sequence ID" value="PLN76782.1"/>
    <property type="molecule type" value="Genomic_DNA"/>
</dbReference>
<dbReference type="GO" id="GO:0005524">
    <property type="term" value="F:ATP binding"/>
    <property type="evidence" value="ECO:0007669"/>
    <property type="project" value="UniProtKB-UniRule"/>
</dbReference>
<evidence type="ECO:0000313" key="8">
    <source>
        <dbReference type="EMBL" id="PLN76782.1"/>
    </source>
</evidence>
<evidence type="ECO:0000259" key="7">
    <source>
        <dbReference type="PROSITE" id="PS50011"/>
    </source>
</evidence>
<dbReference type="Pfam" id="PF00069">
    <property type="entry name" value="Pkinase"/>
    <property type="match status" value="1"/>
</dbReference>
<dbReference type="SUPFAM" id="SSF56112">
    <property type="entry name" value="Protein kinase-like (PK-like)"/>
    <property type="match status" value="1"/>
</dbReference>
<dbReference type="PROSITE" id="PS50011">
    <property type="entry name" value="PROTEIN_KINASE_DOM"/>
    <property type="match status" value="1"/>
</dbReference>
<evidence type="ECO:0000256" key="3">
    <source>
        <dbReference type="ARBA" id="ARBA00022840"/>
    </source>
</evidence>
<dbReference type="SUPFAM" id="SSF49879">
    <property type="entry name" value="SMAD/FHA domain"/>
    <property type="match status" value="1"/>
</dbReference>
<accession>A0A2J5HIC7</accession>
<proteinExistence type="inferred from homology"/>
<dbReference type="InterPro" id="IPR011009">
    <property type="entry name" value="Kinase-like_dom_sf"/>
</dbReference>
<reference evidence="9" key="1">
    <citation type="submission" date="2017-12" db="EMBL/GenBank/DDBJ databases">
        <authorList>
            <consortium name="DOE Joint Genome Institute"/>
            <person name="Mondo S.J."/>
            <person name="Kjaerbolling I."/>
            <person name="Vesth T.C."/>
            <person name="Frisvad J.C."/>
            <person name="Nybo J.L."/>
            <person name="Theobald S."/>
            <person name="Kuo A."/>
            <person name="Bowyer P."/>
            <person name="Matsuda Y."/>
            <person name="Lyhne E.K."/>
            <person name="Kogle M.E."/>
            <person name="Clum A."/>
            <person name="Lipzen A."/>
            <person name="Salamov A."/>
            <person name="Ngan C.Y."/>
            <person name="Daum C."/>
            <person name="Chiniquy J."/>
            <person name="Barry K."/>
            <person name="LaButti K."/>
            <person name="Haridas S."/>
            <person name="Simmons B.A."/>
            <person name="Magnuson J.K."/>
            <person name="Mortensen U.H."/>
            <person name="Larsen T.O."/>
            <person name="Grigoriev I.V."/>
            <person name="Baker S.E."/>
            <person name="Andersen M.R."/>
            <person name="Nordberg H.P."/>
            <person name="Cantor M.N."/>
            <person name="Hua S.X."/>
        </authorList>
    </citation>
    <scope>NUCLEOTIDE SEQUENCE [LARGE SCALE GENOMIC DNA]</scope>
    <source>
        <strain evidence="9">IBT 19404</strain>
    </source>
</reference>
<evidence type="ECO:0000256" key="4">
    <source>
        <dbReference type="PROSITE-ProRule" id="PRU10141"/>
    </source>
</evidence>
<organism evidence="8 9">
    <name type="scientific">Aspergillus taichungensis</name>
    <dbReference type="NCBI Taxonomy" id="482145"/>
    <lineage>
        <taxon>Eukaryota</taxon>
        <taxon>Fungi</taxon>
        <taxon>Dikarya</taxon>
        <taxon>Ascomycota</taxon>
        <taxon>Pezizomycotina</taxon>
        <taxon>Eurotiomycetes</taxon>
        <taxon>Eurotiomycetidae</taxon>
        <taxon>Eurotiales</taxon>
        <taxon>Aspergillaceae</taxon>
        <taxon>Aspergillus</taxon>
        <taxon>Aspergillus subgen. Circumdati</taxon>
    </lineage>
</organism>
<name>A0A2J5HIC7_9EURO</name>
<dbReference type="InterPro" id="IPR008984">
    <property type="entry name" value="SMAD_FHA_dom_sf"/>
</dbReference>
<dbReference type="CDD" id="cd22670">
    <property type="entry name" value="FHA_MEK1-like"/>
    <property type="match status" value="1"/>
</dbReference>
<keyword evidence="8" id="KW-0418">Kinase</keyword>
<comment type="similarity">
    <text evidence="1">Belongs to the protein kinase superfamily. CAMK Ser/Thr protein kinase family. CHEK2 subfamily.</text>
</comment>
<dbReference type="AlphaFoldDB" id="A0A2J5HIC7"/>
<dbReference type="InterPro" id="IPR017441">
    <property type="entry name" value="Protein_kinase_ATP_BS"/>
</dbReference>
<dbReference type="SMART" id="SM00220">
    <property type="entry name" value="S_TKc"/>
    <property type="match status" value="1"/>
</dbReference>
<evidence type="ECO:0000259" key="6">
    <source>
        <dbReference type="PROSITE" id="PS50006"/>
    </source>
</evidence>
<dbReference type="Gene3D" id="3.30.200.20">
    <property type="entry name" value="Phosphorylase Kinase, domain 1"/>
    <property type="match status" value="1"/>
</dbReference>
<dbReference type="PROSITE" id="PS50006">
    <property type="entry name" value="FHA_DOMAIN"/>
    <property type="match status" value="1"/>
</dbReference>
<evidence type="ECO:0000256" key="5">
    <source>
        <dbReference type="SAM" id="MobiDB-lite"/>
    </source>
</evidence>
<dbReference type="InterPro" id="IPR000253">
    <property type="entry name" value="FHA_dom"/>
</dbReference>
<feature type="region of interest" description="Disordered" evidence="5">
    <location>
        <begin position="530"/>
        <end position="639"/>
    </location>
</feature>
<sequence>MSFPSISEPGLFVGTLSEWNPQTNESSNHLEISSQEKMLIGRDPQQCQIVVHSPVVSNTHIEIYTIIYDREHPNEIAPLVYARNISMNGTRWNGYSMGHNRDSFLLSDGDVLMLPSGVHIRYSFYGDSRPTNFGTLQRVEMDAFADKYTVTQRVLGSGAYGKVHMAFDKEMGQQLACKIIDLRSVRNRLVVQEGEQISGYFQKHGQQNSQSQYGAVFAAREVRQQSRDLRRRLEVYDREAKILEGLSHPNIIGIEKVIRSSSTIYIFQDLVTAGDLFSYIQYKGGRLCDIEAAVIVRQVLKALEYLHQRNIVHRDLKPDNILMTSLEEGGRIVLTDFGCARIVQPRVGRMSTKVGTVDYSAPEVFQCSQKGYTKAVDMWSLGAVTFTLLTGHPPFNESLTGTQPALSKSIESDLTFSQTGARPRDFICRLLLFDETARMDVKQALSHCWFTNWSHLAAFRDVYQRSTKGWKPRTREGPLIVDLASFVQKEAIYASIEDAVSAGEACTERGLNPSGLRGYLSTSTTSSAEVPVLRHAAPSPTLSDPVLPPVLRGVSNKMESQLSSDTSTESFLFDETPCPPHGQQPSETLSDLQLPPRRTTDASQIEFESETHYGGSGEGGLSDQESVESQPDTESEDGH</sequence>
<evidence type="ECO:0000256" key="2">
    <source>
        <dbReference type="ARBA" id="ARBA00022741"/>
    </source>
</evidence>